<dbReference type="Proteomes" id="UP001419268">
    <property type="component" value="Unassembled WGS sequence"/>
</dbReference>
<dbReference type="AlphaFoldDB" id="A0AAP0JDS1"/>
<name>A0AAP0JDS1_9MAGN</name>
<comment type="caution">
    <text evidence="1">The sequence shown here is derived from an EMBL/GenBank/DDBJ whole genome shotgun (WGS) entry which is preliminary data.</text>
</comment>
<protein>
    <submittedName>
        <fullName evidence="1">Uncharacterized protein</fullName>
    </submittedName>
</protein>
<proteinExistence type="predicted"/>
<sequence length="72" mass="7713">MLTILVLRMPQHCLRKDIVNPSLPGDLSSAQSFNAAQTSCFANSISSPPTSSVVNAPHSISMLSKLERCIIS</sequence>
<keyword evidence="2" id="KW-1185">Reference proteome</keyword>
<reference evidence="1 2" key="1">
    <citation type="submission" date="2024-01" db="EMBL/GenBank/DDBJ databases">
        <title>Genome assemblies of Stephania.</title>
        <authorList>
            <person name="Yang L."/>
        </authorList>
    </citation>
    <scope>NUCLEOTIDE SEQUENCE [LARGE SCALE GENOMIC DNA]</scope>
    <source>
        <strain evidence="1">JXDWG</strain>
        <tissue evidence="1">Leaf</tissue>
    </source>
</reference>
<accession>A0AAP0JDS1</accession>
<gene>
    <name evidence="1" type="ORF">Scep_011646</name>
</gene>
<evidence type="ECO:0000313" key="2">
    <source>
        <dbReference type="Proteomes" id="UP001419268"/>
    </source>
</evidence>
<dbReference type="EMBL" id="JBBNAG010000005">
    <property type="protein sequence ID" value="KAK9132118.1"/>
    <property type="molecule type" value="Genomic_DNA"/>
</dbReference>
<evidence type="ECO:0000313" key="1">
    <source>
        <dbReference type="EMBL" id="KAK9132118.1"/>
    </source>
</evidence>
<organism evidence="1 2">
    <name type="scientific">Stephania cephalantha</name>
    <dbReference type="NCBI Taxonomy" id="152367"/>
    <lineage>
        <taxon>Eukaryota</taxon>
        <taxon>Viridiplantae</taxon>
        <taxon>Streptophyta</taxon>
        <taxon>Embryophyta</taxon>
        <taxon>Tracheophyta</taxon>
        <taxon>Spermatophyta</taxon>
        <taxon>Magnoliopsida</taxon>
        <taxon>Ranunculales</taxon>
        <taxon>Menispermaceae</taxon>
        <taxon>Menispermoideae</taxon>
        <taxon>Cissampelideae</taxon>
        <taxon>Stephania</taxon>
    </lineage>
</organism>